<evidence type="ECO:0000256" key="2">
    <source>
        <dbReference type="ARBA" id="ARBA00022448"/>
    </source>
</evidence>
<proteinExistence type="inferred from homology"/>
<keyword evidence="5" id="KW-1278">Translocase</keyword>
<dbReference type="EMBL" id="JACYXI010000014">
    <property type="protein sequence ID" value="MBD8893644.1"/>
    <property type="molecule type" value="Genomic_DNA"/>
</dbReference>
<sequence length="277" mass="30490">MVTVNANATLPGQSGEADPAGAGYSIDGLHYARDGKAILTDISFDVAPGQILGIIGPNGAGKSTLIKLLAGEIRPDRGSINFLEKPLSQWRGRLFSREVAYLPQTLPASDSYSVRELVTLGRYPWHGPLRRLSREDREAVTRALEETDSMRHADRLVSTLSGGERQRVWIAMVLAQARRFLLLDEPTSALDLAHQARTLELLRQIAHQRGMGVVLIVHDLNLAARYCDRLMALRDGRLVAVSTPHDVMSAETLTQVYDIPIEVFQHPVDGRPVGYIA</sequence>
<dbReference type="CDD" id="cd03214">
    <property type="entry name" value="ABC_Iron-Siderophores_B12_Hemin"/>
    <property type="match status" value="1"/>
</dbReference>
<dbReference type="InterPro" id="IPR027417">
    <property type="entry name" value="P-loop_NTPase"/>
</dbReference>
<evidence type="ECO:0000256" key="6">
    <source>
        <dbReference type="ARBA" id="ARBA00037066"/>
    </source>
</evidence>
<dbReference type="PANTHER" id="PTHR42794">
    <property type="entry name" value="HEMIN IMPORT ATP-BINDING PROTEIN HMUV"/>
    <property type="match status" value="1"/>
</dbReference>
<evidence type="ECO:0000256" key="3">
    <source>
        <dbReference type="ARBA" id="ARBA00022741"/>
    </source>
</evidence>
<reference evidence="9" key="1">
    <citation type="submission" date="2020-09" db="EMBL/GenBank/DDBJ databases">
        <title>The genome sequence of strain Labrenzia suaedae 4C16A.</title>
        <authorList>
            <person name="Liu Y."/>
        </authorList>
    </citation>
    <scope>NUCLEOTIDE SEQUENCE [LARGE SCALE GENOMIC DNA]</scope>
    <source>
        <strain evidence="9">4C16A</strain>
    </source>
</reference>
<dbReference type="NCBIfam" id="NF010068">
    <property type="entry name" value="PRK13548.1"/>
    <property type="match status" value="1"/>
</dbReference>
<comment type="function">
    <text evidence="6">Part of the ABC transporter complex HmuTUV involved in hemin import. Responsible for energy coupling to the transport system.</text>
</comment>
<keyword evidence="3" id="KW-0547">Nucleotide-binding</keyword>
<dbReference type="RefSeq" id="WP_192149837.1">
    <property type="nucleotide sequence ID" value="NZ_JACYXI010000014.1"/>
</dbReference>
<dbReference type="PROSITE" id="PS50893">
    <property type="entry name" value="ABC_TRANSPORTER_2"/>
    <property type="match status" value="1"/>
</dbReference>
<feature type="domain" description="ABC transporter" evidence="7">
    <location>
        <begin position="24"/>
        <end position="260"/>
    </location>
</feature>
<evidence type="ECO:0000259" key="7">
    <source>
        <dbReference type="PROSITE" id="PS50893"/>
    </source>
</evidence>
<accession>A0ABR9CS20</accession>
<keyword evidence="2" id="KW-0813">Transport</keyword>
<dbReference type="InterPro" id="IPR003439">
    <property type="entry name" value="ABC_transporter-like_ATP-bd"/>
</dbReference>
<gene>
    <name evidence="8" type="ORF">IG616_19020</name>
</gene>
<name>A0ABR9CS20_9HYPH</name>
<evidence type="ECO:0000313" key="8">
    <source>
        <dbReference type="EMBL" id="MBD8893644.1"/>
    </source>
</evidence>
<dbReference type="SMART" id="SM00382">
    <property type="entry name" value="AAA"/>
    <property type="match status" value="1"/>
</dbReference>
<dbReference type="Proteomes" id="UP000632063">
    <property type="component" value="Unassembled WGS sequence"/>
</dbReference>
<dbReference type="GO" id="GO:0005524">
    <property type="term" value="F:ATP binding"/>
    <property type="evidence" value="ECO:0007669"/>
    <property type="project" value="UniProtKB-KW"/>
</dbReference>
<reference evidence="8 9" key="2">
    <citation type="journal article" date="2021" name="Int. J. Syst. Evol. Microbiol.">
        <title>Roseibium litorale sp. nov., isolated from a tidal flat sediment and proposal for the reclassification of Labrenzia polysiphoniae as Roseibium polysiphoniae comb. nov.</title>
        <authorList>
            <person name="Liu Y."/>
            <person name="Pei T."/>
            <person name="Du J."/>
            <person name="Chao M."/>
            <person name="Deng M.R."/>
            <person name="Zhu H."/>
        </authorList>
    </citation>
    <scope>NUCLEOTIDE SEQUENCE [LARGE SCALE GENOMIC DNA]</scope>
    <source>
        <strain evidence="8 9">4C16A</strain>
    </source>
</reference>
<dbReference type="Gene3D" id="3.40.50.300">
    <property type="entry name" value="P-loop containing nucleotide triphosphate hydrolases"/>
    <property type="match status" value="1"/>
</dbReference>
<keyword evidence="9" id="KW-1185">Reference proteome</keyword>
<evidence type="ECO:0000256" key="1">
    <source>
        <dbReference type="ARBA" id="ARBA00005417"/>
    </source>
</evidence>
<dbReference type="InterPro" id="IPR003593">
    <property type="entry name" value="AAA+_ATPase"/>
</dbReference>
<dbReference type="PROSITE" id="PS00211">
    <property type="entry name" value="ABC_TRANSPORTER_1"/>
    <property type="match status" value="1"/>
</dbReference>
<organism evidence="8 9">
    <name type="scientific">Roseibium litorale</name>
    <dbReference type="NCBI Taxonomy" id="2803841"/>
    <lineage>
        <taxon>Bacteria</taxon>
        <taxon>Pseudomonadati</taxon>
        <taxon>Pseudomonadota</taxon>
        <taxon>Alphaproteobacteria</taxon>
        <taxon>Hyphomicrobiales</taxon>
        <taxon>Stappiaceae</taxon>
        <taxon>Roseibium</taxon>
    </lineage>
</organism>
<protein>
    <submittedName>
        <fullName evidence="8">Heme ABC transporter ATP-binding protein</fullName>
    </submittedName>
</protein>
<keyword evidence="4 8" id="KW-0067">ATP-binding</keyword>
<dbReference type="PANTHER" id="PTHR42794:SF1">
    <property type="entry name" value="HEMIN IMPORT ATP-BINDING PROTEIN HMUV"/>
    <property type="match status" value="1"/>
</dbReference>
<evidence type="ECO:0000256" key="4">
    <source>
        <dbReference type="ARBA" id="ARBA00022840"/>
    </source>
</evidence>
<dbReference type="Pfam" id="PF00005">
    <property type="entry name" value="ABC_tran"/>
    <property type="match status" value="1"/>
</dbReference>
<comment type="caution">
    <text evidence="8">The sequence shown here is derived from an EMBL/GenBank/DDBJ whole genome shotgun (WGS) entry which is preliminary data.</text>
</comment>
<dbReference type="SUPFAM" id="SSF52540">
    <property type="entry name" value="P-loop containing nucleoside triphosphate hydrolases"/>
    <property type="match status" value="1"/>
</dbReference>
<comment type="similarity">
    <text evidence="1">Belongs to the ABC transporter superfamily.</text>
</comment>
<dbReference type="InterPro" id="IPR017871">
    <property type="entry name" value="ABC_transporter-like_CS"/>
</dbReference>
<evidence type="ECO:0000256" key="5">
    <source>
        <dbReference type="ARBA" id="ARBA00022967"/>
    </source>
</evidence>
<evidence type="ECO:0000313" key="9">
    <source>
        <dbReference type="Proteomes" id="UP000632063"/>
    </source>
</evidence>